<comment type="similarity">
    <text evidence="1">Belongs to the UDP-glycosyltransferase family.</text>
</comment>
<dbReference type="CDD" id="cd03784">
    <property type="entry name" value="GT1_Gtf-like"/>
    <property type="match status" value="1"/>
</dbReference>
<dbReference type="InterPro" id="IPR058980">
    <property type="entry name" value="Glyco_transf_N"/>
</dbReference>
<dbReference type="EMBL" id="KX371619">
    <property type="protein sequence ID" value="ASK39402.1"/>
    <property type="molecule type" value="mRNA"/>
</dbReference>
<evidence type="ECO:0000256" key="2">
    <source>
        <dbReference type="ARBA" id="ARBA00022679"/>
    </source>
</evidence>
<accession>A0A2Z2PHZ8</accession>
<dbReference type="SUPFAM" id="SSF53756">
    <property type="entry name" value="UDP-Glycosyltransferase/glycogen phosphorylase"/>
    <property type="match status" value="1"/>
</dbReference>
<feature type="region of interest" description="Disordered" evidence="3">
    <location>
        <begin position="400"/>
        <end position="446"/>
    </location>
</feature>
<protein>
    <submittedName>
        <fullName evidence="5">UDP-glycosyltransferase</fullName>
    </submittedName>
</protein>
<evidence type="ECO:0000256" key="3">
    <source>
        <dbReference type="SAM" id="MobiDB-lite"/>
    </source>
</evidence>
<proteinExistence type="evidence at transcript level"/>
<dbReference type="Pfam" id="PF26168">
    <property type="entry name" value="Glyco_transf_N"/>
    <property type="match status" value="1"/>
</dbReference>
<sequence>MEKRRGHVVVFSTLEQGHLIPCFQFCLNLAHRGLAITFVTTPLNASKLNPRLQQASSNGLPIRIEQLSLPPVQGLPPGHESCDTLPSSQMGNLYLATEQLQAPLEGLLQRLSQEDQPPTCVVGDMFTGWVTQTAVKLGFPAFTFLTSPAYGTLVYNSLWSHLPHLSTQSADIRVPDVPFVSVDRSELSPALQMADRSSPWHLFVSRQVKKNRLNHGHIVNTFHDLEPQMIEFMEKSTGKPVWSVGPVLPSDFINGIGISSSALSASERGKEATIEEKVCLEWLDEREAASVIYISFGSRNLVSPAQIEQLALGLEASGKPFIWAMRTCPQGEGEGEGEGAWESFLPPGFQKRTKGRGLGCLYQPLRLEFHAGEPEPRNSHYLLAISRGAVPQYQVVRPSPGRCAAGPPGRGRHCPSARGGEGRKTHYERRRGRCPSQRPYAAPRANGTNSRIRWRYFH</sequence>
<dbReference type="InterPro" id="IPR002213">
    <property type="entry name" value="UDP_glucos_trans"/>
</dbReference>
<name>A0A2Z2PHZ8_GINBI</name>
<dbReference type="PANTHER" id="PTHR48047:SF107">
    <property type="entry name" value="UDP-GLYCOSYLTRANSFERASE 92A1-LIKE"/>
    <property type="match status" value="1"/>
</dbReference>
<dbReference type="Gene3D" id="3.40.50.2000">
    <property type="entry name" value="Glycogen Phosphorylase B"/>
    <property type="match status" value="2"/>
</dbReference>
<evidence type="ECO:0000259" key="4">
    <source>
        <dbReference type="Pfam" id="PF26168"/>
    </source>
</evidence>
<evidence type="ECO:0000256" key="1">
    <source>
        <dbReference type="ARBA" id="ARBA00009995"/>
    </source>
</evidence>
<dbReference type="PANTHER" id="PTHR48047">
    <property type="entry name" value="GLYCOSYLTRANSFERASE"/>
    <property type="match status" value="1"/>
</dbReference>
<dbReference type="GO" id="GO:0035251">
    <property type="term" value="F:UDP-glucosyltransferase activity"/>
    <property type="evidence" value="ECO:0007669"/>
    <property type="project" value="TreeGrafter"/>
</dbReference>
<organism evidence="5">
    <name type="scientific">Ginkgo biloba</name>
    <name type="common">Ginkgo</name>
    <name type="synonym">Maidenhair tree</name>
    <dbReference type="NCBI Taxonomy" id="3311"/>
    <lineage>
        <taxon>Eukaryota</taxon>
        <taxon>Viridiplantae</taxon>
        <taxon>Streptophyta</taxon>
        <taxon>Embryophyta</taxon>
        <taxon>Tracheophyta</taxon>
        <taxon>Spermatophyta</taxon>
        <taxon>Ginkgoidae</taxon>
        <taxon>Ginkgoales</taxon>
        <taxon>Ginkgoaceae</taxon>
        <taxon>Ginkgo</taxon>
    </lineage>
</organism>
<dbReference type="AlphaFoldDB" id="A0A2Z2PHZ8"/>
<gene>
    <name evidence="5" type="primary">UGT717A1</name>
</gene>
<reference evidence="5" key="1">
    <citation type="submission" date="2016-06" db="EMBL/GenBank/DDBJ databases">
        <title>Functional Characterization and Evolutionary Analyses of a Multiple-Substrate UFGT from Ginkgo biloba L.</title>
        <authorList>
            <person name="Su X."/>
            <person name="Pang Y."/>
            <person name="Shen G."/>
        </authorList>
    </citation>
    <scope>NUCLEOTIDE SEQUENCE</scope>
</reference>
<feature type="domain" description="Glycosyltransferase N-terminal" evidence="4">
    <location>
        <begin position="15"/>
        <end position="248"/>
    </location>
</feature>
<evidence type="ECO:0000313" key="5">
    <source>
        <dbReference type="EMBL" id="ASK39402.1"/>
    </source>
</evidence>
<keyword evidence="2 5" id="KW-0808">Transferase</keyword>